<dbReference type="Proteomes" id="UP001218021">
    <property type="component" value="Unassembled WGS sequence"/>
</dbReference>
<name>A0AAJ1HPW9_LIMMU</name>
<dbReference type="AlphaFoldDB" id="A0AAJ1HPW9"/>
<comment type="caution">
    <text evidence="3">The sequence shown here is derived from an EMBL/GenBank/DDBJ whole genome shotgun (WGS) entry which is preliminary data.</text>
</comment>
<dbReference type="InterPro" id="IPR016772">
    <property type="entry name" value="UCP020408"/>
</dbReference>
<feature type="compositionally biased region" description="Basic and acidic residues" evidence="2">
    <location>
        <begin position="596"/>
        <end position="609"/>
    </location>
</feature>
<dbReference type="EMBL" id="JAQOND010000032">
    <property type="protein sequence ID" value="MDC2828499.1"/>
    <property type="molecule type" value="Genomic_DNA"/>
</dbReference>
<sequence>MYDFRDDLSKIVKNVELTKDGLEAIKAAVNLSEHSSINNGFGGKHSHPTYKNAEVVDLESAYLKDKSNDLDISSSMDSPEPNEEPNTEPDKPSLNSNYDELTDEAYYGEDDSWTSALLTNVSVDSTNSNNIKNDSWKSALLKKASVDSTNSNNIKSEDHKTPQEAIEPIDTQFIDLTKKHAENANMKPAGNGMTLTQHNAVQKYKSINEQLYNEIRNWINDADNKPDFTALHYALENHRNSIHADDLDQTDAYYLILSQTFSYAQKLFNLYEEKTADQQNEIDSLFKQTDVLVKGFLNYLNGDKQSEFISALSDARKEQNSSLLSEATLAIMNNYIEEDTDNLSDNESNQDNVSLEEFLGESLSENVSDNLHDNESNQDKGDIVKEFFGESFSEKEANDNAVNKGFDDSSKIFDLKHKEYVVKRRLSGAQLMDKNGQQAFYVNETQVHALNLQTGDIVKADGHPYQQDDNGFKLKKVVGHLDDVTDNPRIIEFKQAVVEKIDGNLVVRRNINGKPLTVNGKPVEYLTDNSKLQPELDDGSIVDLAWYDLRSMPNPQRSIAVRWIYPTETETSEKPSTQSSHGKRKKYKGIKKHNEKKSANKDKSHREDVSNRFQEMLNLIEESTGESAKIDLKGLNVGIAIGGGQNWETIKNAIILLNGKPRLINAFSGKRKTIHKIVKGLDVVVLVQSYANHASSWQISDACKEYGVKFAISQKLAVQSILQAIYRAIDNQPVFMPSGQVIDYTKGNSQTEESSDK</sequence>
<dbReference type="Pfam" id="PF10087">
    <property type="entry name" value="DUF2325"/>
    <property type="match status" value="1"/>
</dbReference>
<evidence type="ECO:0000256" key="1">
    <source>
        <dbReference type="ARBA" id="ARBA00007189"/>
    </source>
</evidence>
<evidence type="ECO:0000256" key="2">
    <source>
        <dbReference type="SAM" id="MobiDB-lite"/>
    </source>
</evidence>
<evidence type="ECO:0000313" key="4">
    <source>
        <dbReference type="Proteomes" id="UP001218021"/>
    </source>
</evidence>
<dbReference type="RefSeq" id="WP_272207476.1">
    <property type="nucleotide sequence ID" value="NZ_JAQONC010000004.1"/>
</dbReference>
<protein>
    <submittedName>
        <fullName evidence="3">DUF2325 domain-containing protein</fullName>
    </submittedName>
</protein>
<accession>A0AAJ1HPW9</accession>
<proteinExistence type="inferred from homology"/>
<feature type="region of interest" description="Disordered" evidence="2">
    <location>
        <begin position="69"/>
        <end position="98"/>
    </location>
</feature>
<gene>
    <name evidence="3" type="ORF">PO158_09420</name>
</gene>
<organism evidence="3 4">
    <name type="scientific">Limosilactobacillus mucosae</name>
    <name type="common">Lactobacillus mucosae</name>
    <dbReference type="NCBI Taxonomy" id="97478"/>
    <lineage>
        <taxon>Bacteria</taxon>
        <taxon>Bacillati</taxon>
        <taxon>Bacillota</taxon>
        <taxon>Bacilli</taxon>
        <taxon>Lactobacillales</taxon>
        <taxon>Lactobacillaceae</taxon>
        <taxon>Limosilactobacillus</taxon>
    </lineage>
</organism>
<evidence type="ECO:0000313" key="3">
    <source>
        <dbReference type="EMBL" id="MDC2828499.1"/>
    </source>
</evidence>
<feature type="compositionally biased region" description="Basic residues" evidence="2">
    <location>
        <begin position="581"/>
        <end position="595"/>
    </location>
</feature>
<comment type="similarity">
    <text evidence="1">Belongs to the UPF0751 family.</text>
</comment>
<reference evidence="3" key="1">
    <citation type="submission" date="2023-01" db="EMBL/GenBank/DDBJ databases">
        <title>Genome analysis of 13 Lactobacillus isolated from gut of wild boar.</title>
        <authorList>
            <person name="Papp P."/>
            <person name="Libisch B."/>
            <person name="Nagy T."/>
            <person name="Olasz F."/>
        </authorList>
    </citation>
    <scope>NUCLEOTIDE SEQUENCE</scope>
    <source>
        <strain evidence="3">F108</strain>
    </source>
</reference>
<feature type="region of interest" description="Disordered" evidence="2">
    <location>
        <begin position="569"/>
        <end position="609"/>
    </location>
</feature>